<comment type="subcellular location">
    <subcellularLocation>
        <location evidence="1">Cell membrane</location>
        <topology evidence="1">Multi-pass membrane protein</topology>
    </subcellularLocation>
</comment>
<evidence type="ECO:0000256" key="5">
    <source>
        <dbReference type="ARBA" id="ARBA00023136"/>
    </source>
</evidence>
<dbReference type="InterPro" id="IPR005598">
    <property type="entry name" value="ATP_synth_I"/>
</dbReference>
<keyword evidence="5 6" id="KW-0472">Membrane</keyword>
<dbReference type="STRING" id="697282.Mettu_2148"/>
<name>G3IWU4_METTV</name>
<evidence type="ECO:0000313" key="7">
    <source>
        <dbReference type="EMBL" id="EGW23299.1"/>
    </source>
</evidence>
<dbReference type="OrthoDB" id="5702716at2"/>
<dbReference type="GO" id="GO:0005886">
    <property type="term" value="C:plasma membrane"/>
    <property type="evidence" value="ECO:0007669"/>
    <property type="project" value="UniProtKB-SubCell"/>
</dbReference>
<evidence type="ECO:0000256" key="4">
    <source>
        <dbReference type="ARBA" id="ARBA00022989"/>
    </source>
</evidence>
<evidence type="ECO:0000256" key="6">
    <source>
        <dbReference type="SAM" id="Phobius"/>
    </source>
</evidence>
<reference evidence="7 8" key="1">
    <citation type="submission" date="2011-06" db="EMBL/GenBank/DDBJ databases">
        <title>Genomic sequence of Methylobacter tundripaludum SV96.</title>
        <authorList>
            <consortium name="US DOE Joint Genome Institute"/>
            <person name="Lucas S."/>
            <person name="Han J."/>
            <person name="Lapidus A."/>
            <person name="Cheng J.-F."/>
            <person name="Goodwin L."/>
            <person name="Pitluck S."/>
            <person name="Held B."/>
            <person name="Detter J.C."/>
            <person name="Han C."/>
            <person name="Tapia R."/>
            <person name="Land M."/>
            <person name="Hauser L."/>
            <person name="Kyrpides N."/>
            <person name="Ivanova N."/>
            <person name="Ovchinnikova G."/>
            <person name="Pagani I."/>
            <person name="Klotz M.G."/>
            <person name="Dispirito A.A."/>
            <person name="Murrell J.C."/>
            <person name="Dunfield P."/>
            <person name="Kalyuzhnaya M.G."/>
            <person name="Svenning M."/>
            <person name="Trotsenko Y.A."/>
            <person name="Stein L.Y."/>
            <person name="Woyke T."/>
        </authorList>
    </citation>
    <scope>NUCLEOTIDE SEQUENCE [LARGE SCALE GENOMIC DNA]</scope>
    <source>
        <strain evidence="8">ATCC BAA-1195 / DSM 17260 / SV96</strain>
    </source>
</reference>
<keyword evidence="2" id="KW-1003">Cell membrane</keyword>
<dbReference type="AlphaFoldDB" id="G3IWU4"/>
<dbReference type="HOGENOM" id="CLU_121415_3_2_6"/>
<evidence type="ECO:0000313" key="8">
    <source>
        <dbReference type="Proteomes" id="UP000004664"/>
    </source>
</evidence>
<keyword evidence="4 6" id="KW-1133">Transmembrane helix</keyword>
<dbReference type="Proteomes" id="UP000004664">
    <property type="component" value="Unassembled WGS sequence"/>
</dbReference>
<feature type="transmembrane region" description="Helical" evidence="6">
    <location>
        <begin position="103"/>
        <end position="122"/>
    </location>
</feature>
<keyword evidence="8" id="KW-1185">Reference proteome</keyword>
<keyword evidence="3 6" id="KW-0812">Transmembrane</keyword>
<protein>
    <submittedName>
        <fullName evidence="7">ATP synthase I chain</fullName>
    </submittedName>
</protein>
<feature type="transmembrane region" description="Helical" evidence="6">
    <location>
        <begin position="12"/>
        <end position="33"/>
    </location>
</feature>
<dbReference type="Pfam" id="PF03899">
    <property type="entry name" value="ATP-synt_I"/>
    <property type="match status" value="1"/>
</dbReference>
<evidence type="ECO:0000256" key="2">
    <source>
        <dbReference type="ARBA" id="ARBA00022475"/>
    </source>
</evidence>
<feature type="transmembrane region" description="Helical" evidence="6">
    <location>
        <begin position="39"/>
        <end position="59"/>
    </location>
</feature>
<dbReference type="EMBL" id="JH109152">
    <property type="protein sequence ID" value="EGW23299.1"/>
    <property type="molecule type" value="Genomic_DNA"/>
</dbReference>
<organism evidence="7 8">
    <name type="scientific">Methylobacter tundripaludum (strain ATCC BAA-1195 / DSM 17260 / SV96)</name>
    <dbReference type="NCBI Taxonomy" id="697282"/>
    <lineage>
        <taxon>Bacteria</taxon>
        <taxon>Pseudomonadati</taxon>
        <taxon>Pseudomonadota</taxon>
        <taxon>Gammaproteobacteria</taxon>
        <taxon>Methylococcales</taxon>
        <taxon>Methylococcaceae</taxon>
        <taxon>Methylobacter</taxon>
    </lineage>
</organism>
<sequence length="123" mass="13391">MELGVTARNRSAVSKIISYQILMIIIMTAGFALTGGRSYALSAALGGAAAFIPNLYFALRVHKSAGQEARKIVRSFYAGESGKLLLTAALFFMIFQLPNIEILPLLAVYIAALSVFWFALLMR</sequence>
<proteinExistence type="predicted"/>
<gene>
    <name evidence="7" type="ORF">Mettu_2148</name>
</gene>
<dbReference type="eggNOG" id="COG3312">
    <property type="taxonomic scope" value="Bacteria"/>
</dbReference>
<evidence type="ECO:0000256" key="1">
    <source>
        <dbReference type="ARBA" id="ARBA00004651"/>
    </source>
</evidence>
<evidence type="ECO:0000256" key="3">
    <source>
        <dbReference type="ARBA" id="ARBA00022692"/>
    </source>
</evidence>
<accession>G3IWU4</accession>
<feature type="transmembrane region" description="Helical" evidence="6">
    <location>
        <begin position="80"/>
        <end position="97"/>
    </location>
</feature>